<dbReference type="GO" id="GO:0004674">
    <property type="term" value="F:protein serine/threonine kinase activity"/>
    <property type="evidence" value="ECO:0007669"/>
    <property type="project" value="UniProtKB-KW"/>
</dbReference>
<evidence type="ECO:0000256" key="1">
    <source>
        <dbReference type="ARBA" id="ARBA00022679"/>
    </source>
</evidence>
<dbReference type="Pfam" id="PF00069">
    <property type="entry name" value="Pkinase"/>
    <property type="match status" value="1"/>
</dbReference>
<dbReference type="Gene3D" id="1.10.510.10">
    <property type="entry name" value="Transferase(Phosphotransferase) domain 1"/>
    <property type="match status" value="1"/>
</dbReference>
<keyword evidence="2" id="KW-0547">Nucleotide-binding</keyword>
<keyword evidence="6" id="KW-0472">Membrane</keyword>
<name>A0ABZ2LIW8_9BACT</name>
<accession>A0ABZ2LIW8</accession>
<keyword evidence="9" id="KW-1185">Reference proteome</keyword>
<dbReference type="PROSITE" id="PS50011">
    <property type="entry name" value="PROTEIN_KINASE_DOM"/>
    <property type="match status" value="1"/>
</dbReference>
<dbReference type="EMBL" id="CP089984">
    <property type="protein sequence ID" value="WXB10897.1"/>
    <property type="molecule type" value="Genomic_DNA"/>
</dbReference>
<evidence type="ECO:0000313" key="8">
    <source>
        <dbReference type="EMBL" id="WXB10897.1"/>
    </source>
</evidence>
<dbReference type="SUPFAM" id="SSF56112">
    <property type="entry name" value="Protein kinase-like (PK-like)"/>
    <property type="match status" value="1"/>
</dbReference>
<feature type="domain" description="Protein kinase" evidence="7">
    <location>
        <begin position="1"/>
        <end position="253"/>
    </location>
</feature>
<dbReference type="InterPro" id="IPR000719">
    <property type="entry name" value="Prot_kinase_dom"/>
</dbReference>
<keyword evidence="6" id="KW-1133">Transmembrane helix</keyword>
<protein>
    <submittedName>
        <fullName evidence="8">Serine/threonine protein kinase</fullName>
    </submittedName>
</protein>
<gene>
    <name evidence="8" type="ORF">LZC94_23790</name>
</gene>
<evidence type="ECO:0000259" key="7">
    <source>
        <dbReference type="PROSITE" id="PS50011"/>
    </source>
</evidence>
<evidence type="ECO:0000256" key="6">
    <source>
        <dbReference type="SAM" id="Phobius"/>
    </source>
</evidence>
<dbReference type="CDD" id="cd14014">
    <property type="entry name" value="STKc_PknB_like"/>
    <property type="match status" value="1"/>
</dbReference>
<dbReference type="PANTHER" id="PTHR43289">
    <property type="entry name" value="MITOGEN-ACTIVATED PROTEIN KINASE KINASE KINASE 20-RELATED"/>
    <property type="match status" value="1"/>
</dbReference>
<feature type="region of interest" description="Disordered" evidence="5">
    <location>
        <begin position="271"/>
        <end position="291"/>
    </location>
</feature>
<keyword evidence="6" id="KW-0812">Transmembrane</keyword>
<keyword evidence="1" id="KW-0808">Transferase</keyword>
<evidence type="ECO:0000256" key="5">
    <source>
        <dbReference type="SAM" id="MobiDB-lite"/>
    </source>
</evidence>
<feature type="transmembrane region" description="Helical" evidence="6">
    <location>
        <begin position="315"/>
        <end position="334"/>
    </location>
</feature>
<dbReference type="InterPro" id="IPR011009">
    <property type="entry name" value="Kinase-like_dom_sf"/>
</dbReference>
<dbReference type="PROSITE" id="PS00108">
    <property type="entry name" value="PROTEIN_KINASE_ST"/>
    <property type="match status" value="1"/>
</dbReference>
<evidence type="ECO:0000256" key="4">
    <source>
        <dbReference type="ARBA" id="ARBA00022840"/>
    </source>
</evidence>
<keyword evidence="8" id="KW-0723">Serine/threonine-protein kinase</keyword>
<dbReference type="Proteomes" id="UP001370348">
    <property type="component" value="Chromosome"/>
</dbReference>
<sequence length="870" mass="94682">MSAVYAGVHRNGHPVAIKILHERLSADPVVERLFRREALVANTIQHPGVVPVTDDDVAEDGSTFLVMPLLSGENLRTRAARRGMILPLEEVLVVAHALLDVLQSAHAARIVHRDIKPDNVFMTEDGEVRVLDFGIARFFEANEAASVTRSGRAMGTPAFMAPEQALGRTREIDGQTDLWAVGATMFTLLSGRYVHPAESTNEMLVFAATRPPIPLSEVAPHVPKDICDVVDRALSFDKTRRWPGAGSMNEALRAACASALGKALSDLPIPAAPGSPATEPHNDATTVPPTPRALLTADTISPSATRRPAVGRRRAAFLALVFAFAMGAVAYVRVRGRVSADPPVTADTSLPTSDSSHNTEAQALLEAGLQLWKDASSAAARAKFAEAAQRDPGLAAAHLFFAATFEWPEPAARTHFAEARSLRSRLSSMQTMLLEALEPTIEEPPNYGLATRRLEALTEQFPNEDTGWIARAASAIHLREPERFHAMEDRVPGAMASWLRARAELQQDDLAAARKSLEACVAAAPQGAVDCLVARAKLEANEGACDDSALAARRLIAIDHNSPDGYTYLARAEFGRSHRTSAVRAILEEKWARSPQADRALDRYGDEFFLAVLDGEFDRAYAALDGWDKAVAASADGLERARPLIARFELDLELGRTEEAQRGARAFIEASQTWLPSAQHNQAVETTVALYRTGLIDRDEMLRRRARDEEGLIARGGYIAAPGTRWYVAYVEYVVTAEDAKLAVAHQPPVHPIYPAELREVNMDLSLGRMYLYAGQLELARTELRRGTRSCLFRKSMGRLQAHALYGDALAKAGRAREACDEYRVVLERWGGEPRSITARAARAASLRLGCAAAAAPNASTPRPDPPERP</sequence>
<evidence type="ECO:0000256" key="3">
    <source>
        <dbReference type="ARBA" id="ARBA00022777"/>
    </source>
</evidence>
<reference evidence="8 9" key="1">
    <citation type="submission" date="2021-12" db="EMBL/GenBank/DDBJ databases">
        <title>Discovery of the Pendulisporaceae a myxobacterial family with distinct sporulation behavior and unique specialized metabolism.</title>
        <authorList>
            <person name="Garcia R."/>
            <person name="Popoff A."/>
            <person name="Bader C.D."/>
            <person name="Loehr J."/>
            <person name="Walesch S."/>
            <person name="Walt C."/>
            <person name="Boldt J."/>
            <person name="Bunk B."/>
            <person name="Haeckl F.J.F.P.J."/>
            <person name="Gunesch A.P."/>
            <person name="Birkelbach J."/>
            <person name="Nuebel U."/>
            <person name="Pietschmann T."/>
            <person name="Bach T."/>
            <person name="Mueller R."/>
        </authorList>
    </citation>
    <scope>NUCLEOTIDE SEQUENCE [LARGE SCALE GENOMIC DNA]</scope>
    <source>
        <strain evidence="8 9">MSr11954</strain>
    </source>
</reference>
<dbReference type="Gene3D" id="1.25.40.10">
    <property type="entry name" value="Tetratricopeptide repeat domain"/>
    <property type="match status" value="1"/>
</dbReference>
<dbReference type="InterPro" id="IPR011990">
    <property type="entry name" value="TPR-like_helical_dom_sf"/>
</dbReference>
<dbReference type="InterPro" id="IPR008271">
    <property type="entry name" value="Ser/Thr_kinase_AS"/>
</dbReference>
<organism evidence="8 9">
    <name type="scientific">Pendulispora albinea</name>
    <dbReference type="NCBI Taxonomy" id="2741071"/>
    <lineage>
        <taxon>Bacteria</taxon>
        <taxon>Pseudomonadati</taxon>
        <taxon>Myxococcota</taxon>
        <taxon>Myxococcia</taxon>
        <taxon>Myxococcales</taxon>
        <taxon>Sorangiineae</taxon>
        <taxon>Pendulisporaceae</taxon>
        <taxon>Pendulispora</taxon>
    </lineage>
</organism>
<keyword evidence="4" id="KW-0067">ATP-binding</keyword>
<keyword evidence="3 8" id="KW-0418">Kinase</keyword>
<evidence type="ECO:0000256" key="2">
    <source>
        <dbReference type="ARBA" id="ARBA00022741"/>
    </source>
</evidence>
<dbReference type="Gene3D" id="3.30.200.20">
    <property type="entry name" value="Phosphorylase Kinase, domain 1"/>
    <property type="match status" value="1"/>
</dbReference>
<dbReference type="PANTHER" id="PTHR43289:SF6">
    <property type="entry name" value="SERINE_THREONINE-PROTEIN KINASE NEKL-3"/>
    <property type="match status" value="1"/>
</dbReference>
<proteinExistence type="predicted"/>
<dbReference type="SMART" id="SM00220">
    <property type="entry name" value="S_TKc"/>
    <property type="match status" value="1"/>
</dbReference>
<evidence type="ECO:0000313" key="9">
    <source>
        <dbReference type="Proteomes" id="UP001370348"/>
    </source>
</evidence>